<dbReference type="PANTHER" id="PTHR10465:SF0">
    <property type="entry name" value="SARCALUMENIN"/>
    <property type="match status" value="1"/>
</dbReference>
<dbReference type="InterPro" id="IPR027417">
    <property type="entry name" value="P-loop_NTPase"/>
</dbReference>
<evidence type="ECO:0000313" key="8">
    <source>
        <dbReference type="Proteomes" id="UP000728968"/>
    </source>
</evidence>
<gene>
    <name evidence="7" type="ORF">H6A04_09715</name>
</gene>
<keyword evidence="8" id="KW-1185">Reference proteome</keyword>
<dbReference type="InterPro" id="IPR045063">
    <property type="entry name" value="Dynamin_N"/>
</dbReference>
<keyword evidence="5" id="KW-0472">Membrane</keyword>
<organism evidence="7 8">
    <name type="scientific">Fusobacterium mortiferum</name>
    <dbReference type="NCBI Taxonomy" id="850"/>
    <lineage>
        <taxon>Bacteria</taxon>
        <taxon>Fusobacteriati</taxon>
        <taxon>Fusobacteriota</taxon>
        <taxon>Fusobacteriia</taxon>
        <taxon>Fusobacteriales</taxon>
        <taxon>Fusobacteriaceae</taxon>
        <taxon>Fusobacterium</taxon>
    </lineage>
</organism>
<dbReference type="RefSeq" id="WP_204716591.1">
    <property type="nucleotide sequence ID" value="NZ_JACJLT010000128.1"/>
</dbReference>
<comment type="subcellular location">
    <subcellularLocation>
        <location evidence="1">Membrane</location>
    </subcellularLocation>
</comment>
<evidence type="ECO:0000256" key="1">
    <source>
        <dbReference type="ARBA" id="ARBA00004370"/>
    </source>
</evidence>
<keyword evidence="4" id="KW-0342">GTP-binding</keyword>
<reference evidence="7 8" key="1">
    <citation type="journal article" date="2021" name="Sci. Rep.">
        <title>The distribution of antibiotic resistance genes in chicken gut microbiota commensals.</title>
        <authorList>
            <person name="Juricova H."/>
            <person name="Matiasovicova J."/>
            <person name="Kubasova T."/>
            <person name="Cejkova D."/>
            <person name="Rychlik I."/>
        </authorList>
    </citation>
    <scope>NUCLEOTIDE SEQUENCE [LARGE SCALE GENOMIC DNA]</scope>
    <source>
        <strain evidence="7 8">An425</strain>
    </source>
</reference>
<evidence type="ECO:0000256" key="3">
    <source>
        <dbReference type="ARBA" id="ARBA00022801"/>
    </source>
</evidence>
<sequence length="349" mass="40919">MITFNPKKFFLNNINEIEICLENNKKIETFPMIKKENGTFVYDDDKSYKNYYFKANGKTYCSHKIEYAVISTMSSGKSTFINALVGKDIMPSENQACTGKIFKLESLFGNQEDTMCIKKDGKIKRYFLEEEILKELNLDTSIDEIDIQIKYPNIRNNISIYDTPGVNSYQNKGHKDITYNLLEKAKIKNIIYILNATQLGTNDDKFFLIDLEELKNKKDIKILFILNKIDSIDEDRENKEEIIKNVEKYLEENNFKNYLIFPLSAYLAKLIRKVLNNIALTRVEKRDLKKYYNTSTINESEKDEYINFKEFSLSRNKLEGMLEESGILDIEDAIQNINEFYPTFSLRIV</sequence>
<accession>A0ABS2G3C3</accession>
<feature type="domain" description="Dynamin N-terminal" evidence="6">
    <location>
        <begin position="68"/>
        <end position="228"/>
    </location>
</feature>
<dbReference type="Pfam" id="PF00350">
    <property type="entry name" value="Dynamin_N"/>
    <property type="match status" value="1"/>
</dbReference>
<dbReference type="Gene3D" id="3.40.50.300">
    <property type="entry name" value="P-loop containing nucleotide triphosphate hydrolases"/>
    <property type="match status" value="1"/>
</dbReference>
<dbReference type="EMBL" id="JACJLT010000128">
    <property type="protein sequence ID" value="MBM6875921.1"/>
    <property type="molecule type" value="Genomic_DNA"/>
</dbReference>
<evidence type="ECO:0000256" key="5">
    <source>
        <dbReference type="ARBA" id="ARBA00023136"/>
    </source>
</evidence>
<dbReference type="SUPFAM" id="SSF52540">
    <property type="entry name" value="P-loop containing nucleoside triphosphate hydrolases"/>
    <property type="match status" value="1"/>
</dbReference>
<name>A0ABS2G3C3_FUSMR</name>
<proteinExistence type="predicted"/>
<dbReference type="Proteomes" id="UP000728968">
    <property type="component" value="Unassembled WGS sequence"/>
</dbReference>
<evidence type="ECO:0000313" key="7">
    <source>
        <dbReference type="EMBL" id="MBM6875921.1"/>
    </source>
</evidence>
<comment type="caution">
    <text evidence="7">The sequence shown here is derived from an EMBL/GenBank/DDBJ whole genome shotgun (WGS) entry which is preliminary data.</text>
</comment>
<evidence type="ECO:0000256" key="4">
    <source>
        <dbReference type="ARBA" id="ARBA00023134"/>
    </source>
</evidence>
<dbReference type="PANTHER" id="PTHR10465">
    <property type="entry name" value="TRANSMEMBRANE GTPASE FZO1"/>
    <property type="match status" value="1"/>
</dbReference>
<keyword evidence="2" id="KW-0547">Nucleotide-binding</keyword>
<protein>
    <submittedName>
        <fullName evidence="7">Dynamin family protein</fullName>
    </submittedName>
</protein>
<dbReference type="InterPro" id="IPR027094">
    <property type="entry name" value="Mitofusin_fam"/>
</dbReference>
<keyword evidence="3" id="KW-0378">Hydrolase</keyword>
<evidence type="ECO:0000259" key="6">
    <source>
        <dbReference type="Pfam" id="PF00350"/>
    </source>
</evidence>
<evidence type="ECO:0000256" key="2">
    <source>
        <dbReference type="ARBA" id="ARBA00022741"/>
    </source>
</evidence>